<proteinExistence type="predicted"/>
<accession>A0AAN6N006</accession>
<dbReference type="Proteomes" id="UP001303473">
    <property type="component" value="Unassembled WGS sequence"/>
</dbReference>
<evidence type="ECO:0008006" key="3">
    <source>
        <dbReference type="Google" id="ProtNLM"/>
    </source>
</evidence>
<dbReference type="AlphaFoldDB" id="A0AAN6N006"/>
<keyword evidence="2" id="KW-1185">Reference proteome</keyword>
<organism evidence="1 2">
    <name type="scientific">Diplogelasinospora grovesii</name>
    <dbReference type="NCBI Taxonomy" id="303347"/>
    <lineage>
        <taxon>Eukaryota</taxon>
        <taxon>Fungi</taxon>
        <taxon>Dikarya</taxon>
        <taxon>Ascomycota</taxon>
        <taxon>Pezizomycotina</taxon>
        <taxon>Sordariomycetes</taxon>
        <taxon>Sordariomycetidae</taxon>
        <taxon>Sordariales</taxon>
        <taxon>Diplogelasinosporaceae</taxon>
        <taxon>Diplogelasinospora</taxon>
    </lineage>
</organism>
<protein>
    <recommendedName>
        <fullName evidence="3">Cell division cycle protein 123</fullName>
    </recommendedName>
</protein>
<comment type="caution">
    <text evidence="1">The sequence shown here is derived from an EMBL/GenBank/DDBJ whole genome shotgun (WGS) entry which is preliminary data.</text>
</comment>
<reference evidence="2" key="1">
    <citation type="journal article" date="2023" name="Mol. Phylogenet. Evol.">
        <title>Genome-scale phylogeny and comparative genomics of the fungal order Sordariales.</title>
        <authorList>
            <person name="Hensen N."/>
            <person name="Bonometti L."/>
            <person name="Westerberg I."/>
            <person name="Brannstrom I.O."/>
            <person name="Guillou S."/>
            <person name="Cros-Aarteil S."/>
            <person name="Calhoun S."/>
            <person name="Haridas S."/>
            <person name="Kuo A."/>
            <person name="Mondo S."/>
            <person name="Pangilinan J."/>
            <person name="Riley R."/>
            <person name="LaButti K."/>
            <person name="Andreopoulos B."/>
            <person name="Lipzen A."/>
            <person name="Chen C."/>
            <person name="Yan M."/>
            <person name="Daum C."/>
            <person name="Ng V."/>
            <person name="Clum A."/>
            <person name="Steindorff A."/>
            <person name="Ohm R.A."/>
            <person name="Martin F."/>
            <person name="Silar P."/>
            <person name="Natvig D.O."/>
            <person name="Lalanne C."/>
            <person name="Gautier V."/>
            <person name="Ament-Velasquez S.L."/>
            <person name="Kruys A."/>
            <person name="Hutchinson M.I."/>
            <person name="Powell A.J."/>
            <person name="Barry K."/>
            <person name="Miller A.N."/>
            <person name="Grigoriev I.V."/>
            <person name="Debuchy R."/>
            <person name="Gladieux P."/>
            <person name="Hiltunen Thoren M."/>
            <person name="Johannesson H."/>
        </authorList>
    </citation>
    <scope>NUCLEOTIDE SEQUENCE [LARGE SCALE GENOMIC DNA]</scope>
    <source>
        <strain evidence="2">CBS 340.73</strain>
    </source>
</reference>
<evidence type="ECO:0000313" key="2">
    <source>
        <dbReference type="Proteomes" id="UP001303473"/>
    </source>
</evidence>
<sequence>MRLVKIPYSDVKRDLEAVEAQGSSSASTKNFNTSFHSAHEAPDLEVPSEAPYSFKRWLPLILRSRNLTSSAGVQTVSLTRPQARLLFRACEGSILTGTLNRMYADDLQDEIVPLLSTQLAFPPEGLFLRLDACSPKDGVQNPPGKASLHTVEEVILRIVTSTRARNALFHTLEDTKQVAVEMYFLPFNPQMRSEREYRVFCRPGDARMTGISQYRWHKPWLLATDTEGQPKSGREMEGVAGIVTTGATHLHRQILGELQRDDENELLLKQGFSFDVFYDEDKGQCELVELNTFGVRSACGSCLFQWVKDRHILYGQEDIEFRVTLQTR</sequence>
<dbReference type="EMBL" id="MU853877">
    <property type="protein sequence ID" value="KAK3936646.1"/>
    <property type="molecule type" value="Genomic_DNA"/>
</dbReference>
<name>A0AAN6N006_9PEZI</name>
<gene>
    <name evidence="1" type="ORF">QBC46DRAFT_394556</name>
</gene>
<evidence type="ECO:0000313" key="1">
    <source>
        <dbReference type="EMBL" id="KAK3936646.1"/>
    </source>
</evidence>